<evidence type="ECO:0000313" key="2">
    <source>
        <dbReference type="Proteomes" id="UP000255355"/>
    </source>
</evidence>
<dbReference type="Pfam" id="PF05742">
    <property type="entry name" value="TANGO2"/>
    <property type="match status" value="1"/>
</dbReference>
<dbReference type="EMBL" id="QQAZ01000024">
    <property type="protein sequence ID" value="RDI42794.1"/>
    <property type="molecule type" value="Genomic_DNA"/>
</dbReference>
<accession>A0A370GK75</accession>
<dbReference type="Proteomes" id="UP000255355">
    <property type="component" value="Unassembled WGS sequence"/>
</dbReference>
<dbReference type="STRING" id="1210089.GCA_001613165_06324"/>
<organism evidence="1 2">
    <name type="scientific">Nocardia mexicana</name>
    <dbReference type="NCBI Taxonomy" id="279262"/>
    <lineage>
        <taxon>Bacteria</taxon>
        <taxon>Bacillati</taxon>
        <taxon>Actinomycetota</taxon>
        <taxon>Actinomycetes</taxon>
        <taxon>Mycobacteriales</taxon>
        <taxon>Nocardiaceae</taxon>
        <taxon>Nocardia</taxon>
    </lineage>
</organism>
<dbReference type="InterPro" id="IPR008551">
    <property type="entry name" value="TANGO2"/>
</dbReference>
<dbReference type="OrthoDB" id="4380123at2"/>
<gene>
    <name evidence="1" type="ORF">DFR68_12457</name>
</gene>
<protein>
    <submittedName>
        <fullName evidence="1">Uncharacterized protein with NRDE domain</fullName>
    </submittedName>
</protein>
<comment type="caution">
    <text evidence="1">The sequence shown here is derived from an EMBL/GenBank/DDBJ whole genome shotgun (WGS) entry which is preliminary data.</text>
</comment>
<evidence type="ECO:0000313" key="1">
    <source>
        <dbReference type="EMBL" id="RDI42794.1"/>
    </source>
</evidence>
<reference evidence="1 2" key="1">
    <citation type="submission" date="2018-07" db="EMBL/GenBank/DDBJ databases">
        <title>Genomic Encyclopedia of Type Strains, Phase IV (KMG-IV): sequencing the most valuable type-strain genomes for metagenomic binning, comparative biology and taxonomic classification.</title>
        <authorList>
            <person name="Goeker M."/>
        </authorList>
    </citation>
    <scope>NUCLEOTIDE SEQUENCE [LARGE SCALE GENOMIC DNA]</scope>
    <source>
        <strain evidence="1 2">DSM 44952</strain>
    </source>
</reference>
<dbReference type="RefSeq" id="WP_068028079.1">
    <property type="nucleotide sequence ID" value="NZ_QQAZ01000024.1"/>
</dbReference>
<dbReference type="PANTHER" id="PTHR17985">
    <property type="entry name" value="SER/THR-RICH PROTEIN T10 IN DGCR REGION"/>
    <property type="match status" value="1"/>
</dbReference>
<dbReference type="PANTHER" id="PTHR17985:SF8">
    <property type="entry name" value="TRANSPORT AND GOLGI ORGANIZATION PROTEIN 2 HOMOLOG"/>
    <property type="match status" value="1"/>
</dbReference>
<proteinExistence type="predicted"/>
<keyword evidence="2" id="KW-1185">Reference proteome</keyword>
<dbReference type="AlphaFoldDB" id="A0A370GK75"/>
<sequence length="278" mass="30409">MCLVLIGWRAHPDYRLIVAANRDEFHARRTEPLRRWPERPTLLAGRDLDSGTSAPGVWAGLSNAPGDRRFAAVTNVRGPGESRAGARSRGVLAREFLCAQRADPQDFIRGAITARDIYNGYNLIVSDLRQLWWCSNRGTVPARALEPGFHGLANDAHLRSGDGSRHPPSPKVERGLDALRRTVESGPDDLDGYFSLLADRTPAPDDQLPDTGMSPGIERLASARFLANPLYGTRSSTVLLVREDGSFAMVERSFDRLGDPTGEARLADAALDRTGGDR</sequence>
<name>A0A370GK75_9NOCA</name>